<dbReference type="SMART" id="SM00226">
    <property type="entry name" value="LMWPc"/>
    <property type="match status" value="1"/>
</dbReference>
<dbReference type="OrthoDB" id="8478222at2"/>
<protein>
    <submittedName>
        <fullName evidence="2">Low molecular weight phosphotyrosine protein phosphatase</fullName>
    </submittedName>
</protein>
<accession>A0A1B2AAA5</accession>
<dbReference type="EMBL" id="CP016591">
    <property type="protein sequence ID" value="ANY19097.1"/>
    <property type="molecule type" value="Genomic_DNA"/>
</dbReference>
<dbReference type="Proteomes" id="UP000092932">
    <property type="component" value="Chromosome"/>
</dbReference>
<dbReference type="InterPro" id="IPR023485">
    <property type="entry name" value="Ptyr_pPase"/>
</dbReference>
<dbReference type="SUPFAM" id="SSF52788">
    <property type="entry name" value="Phosphotyrosine protein phosphatases I"/>
    <property type="match status" value="1"/>
</dbReference>
<gene>
    <name evidence="2" type="ORF">A6F68_00564</name>
</gene>
<dbReference type="RefSeq" id="WP_084001538.1">
    <property type="nucleotide sequence ID" value="NZ_CP016591.1"/>
</dbReference>
<keyword evidence="3" id="KW-1185">Reference proteome</keyword>
<dbReference type="Gene3D" id="3.40.50.2300">
    <property type="match status" value="1"/>
</dbReference>
<dbReference type="InterPro" id="IPR036196">
    <property type="entry name" value="Ptyr_pPase_sf"/>
</dbReference>
<reference evidence="2 3" key="1">
    <citation type="submission" date="2016-07" db="EMBL/GenBank/DDBJ databases">
        <title>Complete genome sequence of Altererythrobacter dongtanensis KCTC 22672, a type strain with esterase isolated from tidal flat.</title>
        <authorList>
            <person name="Cheng H."/>
            <person name="Wu Y.-H."/>
            <person name="Zhou P."/>
            <person name="Huo Y.-Y."/>
            <person name="Wang C.-S."/>
            <person name="Xu X.-W."/>
        </authorList>
    </citation>
    <scope>NUCLEOTIDE SEQUENCE [LARGE SCALE GENOMIC DNA]</scope>
    <source>
        <strain evidence="2 3">KCTC 22672</strain>
    </source>
</reference>
<dbReference type="AlphaFoldDB" id="A0A1B2AAA5"/>
<evidence type="ECO:0000259" key="1">
    <source>
        <dbReference type="SMART" id="SM00226"/>
    </source>
</evidence>
<proteinExistence type="predicted"/>
<feature type="domain" description="Phosphotyrosine protein phosphatase I" evidence="1">
    <location>
        <begin position="33"/>
        <end position="156"/>
    </location>
</feature>
<dbReference type="STRING" id="692370.A6F68_00564"/>
<evidence type="ECO:0000313" key="2">
    <source>
        <dbReference type="EMBL" id="ANY19097.1"/>
    </source>
</evidence>
<evidence type="ECO:0000313" key="3">
    <source>
        <dbReference type="Proteomes" id="UP000092932"/>
    </source>
</evidence>
<sequence>MRIDHSARLTRRTALLSAVCTVLVANAPPGRTPRVLFVCEKGTVKSPIAREILRSRAKERGMSVAVQSRALEPGDSAIEATKSALRHDGIDVSRQPLRKLSPADLAWADVVVAFNPLPEPGAAHTLRDWTDTPSVNASYPAAMASITERVDALLDELARHRKGFRR</sequence>
<dbReference type="KEGG" id="ado:A6F68_00564"/>
<organism evidence="2 3">
    <name type="scientific">Tsuneonella dongtanensis</name>
    <dbReference type="NCBI Taxonomy" id="692370"/>
    <lineage>
        <taxon>Bacteria</taxon>
        <taxon>Pseudomonadati</taxon>
        <taxon>Pseudomonadota</taxon>
        <taxon>Alphaproteobacteria</taxon>
        <taxon>Sphingomonadales</taxon>
        <taxon>Erythrobacteraceae</taxon>
        <taxon>Tsuneonella</taxon>
    </lineage>
</organism>
<dbReference type="Pfam" id="PF01451">
    <property type="entry name" value="LMWPc"/>
    <property type="match status" value="1"/>
</dbReference>
<name>A0A1B2AAA5_9SPHN</name>